<accession>A0A660SG65</accession>
<dbReference type="AlphaFoldDB" id="A0A660SG65"/>
<feature type="domain" description="Type 4 fimbrial biogenesis protein PilX N-terminal" evidence="2">
    <location>
        <begin position="2"/>
        <end position="52"/>
    </location>
</feature>
<evidence type="ECO:0000256" key="1">
    <source>
        <dbReference type="SAM" id="Phobius"/>
    </source>
</evidence>
<reference evidence="3 4" key="1">
    <citation type="submission" date="2018-06" db="EMBL/GenBank/DDBJ databases">
        <title>Extensive metabolic versatility and redundancy in microbially diverse, dynamic hydrothermal sediments.</title>
        <authorList>
            <person name="Dombrowski N."/>
            <person name="Teske A."/>
            <person name="Baker B.J."/>
        </authorList>
    </citation>
    <scope>NUCLEOTIDE SEQUENCE [LARGE SCALE GENOMIC DNA]</scope>
    <source>
        <strain evidence="3">B36_G15</strain>
    </source>
</reference>
<name>A0A660SG65_UNCW3</name>
<organism evidence="3 4">
    <name type="scientific">candidate division WOR-3 bacterium</name>
    <dbReference type="NCBI Taxonomy" id="2052148"/>
    <lineage>
        <taxon>Bacteria</taxon>
        <taxon>Bacteria division WOR-3</taxon>
    </lineage>
</organism>
<dbReference type="InterPro" id="IPR025746">
    <property type="entry name" value="PilX_N_dom"/>
</dbReference>
<gene>
    <name evidence="3" type="ORF">DRP53_09065</name>
</gene>
<dbReference type="Pfam" id="PF14341">
    <property type="entry name" value="PilX_N"/>
    <property type="match status" value="1"/>
</dbReference>
<dbReference type="EMBL" id="QNBE01000103">
    <property type="protein sequence ID" value="RKX69146.1"/>
    <property type="molecule type" value="Genomic_DNA"/>
</dbReference>
<protein>
    <recommendedName>
        <fullName evidence="2">Type 4 fimbrial biogenesis protein PilX N-terminal domain-containing protein</fullName>
    </recommendedName>
</protein>
<keyword evidence="1" id="KW-0812">Transmembrane</keyword>
<evidence type="ECO:0000313" key="3">
    <source>
        <dbReference type="EMBL" id="RKX69146.1"/>
    </source>
</evidence>
<proteinExistence type="predicted"/>
<feature type="transmembrane region" description="Helical" evidence="1">
    <location>
        <begin position="6"/>
        <end position="26"/>
    </location>
</feature>
<keyword evidence="1" id="KW-1133">Transmembrane helix</keyword>
<comment type="caution">
    <text evidence="3">The sequence shown here is derived from an EMBL/GenBank/DDBJ whole genome shotgun (WGS) entry which is preliminary data.</text>
</comment>
<keyword evidence="1" id="KW-0472">Membrane</keyword>
<sequence>MRGIALVYALVIMFVSVMLIAAAVILSTTEIRLAGTTKIKTRKFDAAESGLEQFARHFGTYGEVDSADYNVQVGPTIEQVTVKITGKQLAKHASGFTISKAPLTKRLNYYTAPLTATVNPGKSQIQSVLDVQISYGPLGVGTEHD</sequence>
<evidence type="ECO:0000259" key="2">
    <source>
        <dbReference type="Pfam" id="PF14341"/>
    </source>
</evidence>
<evidence type="ECO:0000313" key="4">
    <source>
        <dbReference type="Proteomes" id="UP000268469"/>
    </source>
</evidence>
<dbReference type="Proteomes" id="UP000268469">
    <property type="component" value="Unassembled WGS sequence"/>
</dbReference>